<evidence type="ECO:0000313" key="2">
    <source>
        <dbReference type="WBParaSite" id="PEQ_0000217801-mRNA-1"/>
    </source>
</evidence>
<sequence>MEGNTTSTFKKAPVEALDTGFERWMTNEMI</sequence>
<dbReference type="WBParaSite" id="PEQ_0000217801-mRNA-1">
    <property type="protein sequence ID" value="PEQ_0000217801-mRNA-1"/>
    <property type="gene ID" value="PEQ_0000217801"/>
</dbReference>
<organism evidence="1 2">
    <name type="scientific">Parascaris equorum</name>
    <name type="common">Equine roundworm</name>
    <dbReference type="NCBI Taxonomy" id="6256"/>
    <lineage>
        <taxon>Eukaryota</taxon>
        <taxon>Metazoa</taxon>
        <taxon>Ecdysozoa</taxon>
        <taxon>Nematoda</taxon>
        <taxon>Chromadorea</taxon>
        <taxon>Rhabditida</taxon>
        <taxon>Spirurina</taxon>
        <taxon>Ascaridomorpha</taxon>
        <taxon>Ascaridoidea</taxon>
        <taxon>Ascarididae</taxon>
        <taxon>Parascaris</taxon>
    </lineage>
</organism>
<reference evidence="2" key="1">
    <citation type="submission" date="2022-11" db="UniProtKB">
        <authorList>
            <consortium name="WormBaseParasite"/>
        </authorList>
    </citation>
    <scope>IDENTIFICATION</scope>
</reference>
<dbReference type="Proteomes" id="UP000887564">
    <property type="component" value="Unplaced"/>
</dbReference>
<accession>A0A914R7D8</accession>
<keyword evidence="1" id="KW-1185">Reference proteome</keyword>
<name>A0A914R7D8_PAREQ</name>
<dbReference type="AlphaFoldDB" id="A0A914R7D8"/>
<evidence type="ECO:0000313" key="1">
    <source>
        <dbReference type="Proteomes" id="UP000887564"/>
    </source>
</evidence>
<protein>
    <submittedName>
        <fullName evidence="2">Uncharacterized protein</fullName>
    </submittedName>
</protein>
<proteinExistence type="predicted"/>